<dbReference type="InterPro" id="IPR010065">
    <property type="entry name" value="AA_ABC_transptr_permease_3TM"/>
</dbReference>
<comment type="similarity">
    <text evidence="8">Belongs to the binding-protein-dependent transport system permease family.</text>
</comment>
<dbReference type="EMBL" id="WBJZ01000008">
    <property type="protein sequence ID" value="KAB1657817.1"/>
    <property type="molecule type" value="Genomic_DNA"/>
</dbReference>
<dbReference type="SUPFAM" id="SSF161098">
    <property type="entry name" value="MetI-like"/>
    <property type="match status" value="1"/>
</dbReference>
<feature type="transmembrane region" description="Helical" evidence="8">
    <location>
        <begin position="177"/>
        <end position="199"/>
    </location>
</feature>
<evidence type="ECO:0000256" key="6">
    <source>
        <dbReference type="ARBA" id="ARBA00022989"/>
    </source>
</evidence>
<dbReference type="OrthoDB" id="92598at2"/>
<dbReference type="RefSeq" id="WP_158040299.1">
    <property type="nucleotide sequence ID" value="NZ_JACCFV010000001.1"/>
</dbReference>
<protein>
    <submittedName>
        <fullName evidence="10">Amino acid ABC transporter permease</fullName>
    </submittedName>
</protein>
<dbReference type="NCBIfam" id="TIGR01726">
    <property type="entry name" value="HEQRo_perm_3TM"/>
    <property type="match status" value="1"/>
</dbReference>
<evidence type="ECO:0000313" key="10">
    <source>
        <dbReference type="EMBL" id="KAB1657817.1"/>
    </source>
</evidence>
<comment type="caution">
    <text evidence="10">The sequence shown here is derived from an EMBL/GenBank/DDBJ whole genome shotgun (WGS) entry which is preliminary data.</text>
</comment>
<feature type="transmembrane region" description="Helical" evidence="8">
    <location>
        <begin position="76"/>
        <end position="96"/>
    </location>
</feature>
<name>A0A7J5BU52_9MICO</name>
<feature type="transmembrane region" description="Helical" evidence="8">
    <location>
        <begin position="144"/>
        <end position="165"/>
    </location>
</feature>
<dbReference type="InterPro" id="IPR043429">
    <property type="entry name" value="ArtM/GltK/GlnP/TcyL/YhdX-like"/>
</dbReference>
<dbReference type="InterPro" id="IPR035906">
    <property type="entry name" value="MetI-like_sf"/>
</dbReference>
<dbReference type="PANTHER" id="PTHR30614:SF0">
    <property type="entry name" value="L-CYSTINE TRANSPORT SYSTEM PERMEASE PROTEIN TCYL"/>
    <property type="match status" value="1"/>
</dbReference>
<dbReference type="CDD" id="cd06261">
    <property type="entry name" value="TM_PBP2"/>
    <property type="match status" value="1"/>
</dbReference>
<evidence type="ECO:0000256" key="4">
    <source>
        <dbReference type="ARBA" id="ARBA00022692"/>
    </source>
</evidence>
<dbReference type="PANTHER" id="PTHR30614">
    <property type="entry name" value="MEMBRANE COMPONENT OF AMINO ACID ABC TRANSPORTER"/>
    <property type="match status" value="1"/>
</dbReference>
<gene>
    <name evidence="10" type="ORF">F8O01_07665</name>
</gene>
<sequence length="212" mass="22369">MNVFLAVLAGLPMTLLVTVVAFAIGLVGGIPLMLGLRSPITAVRLAVRFVVDLVRGVPPIVWLFLIYFGVQLGTVRLTSFTAAVIGLGIISSAYLAEIYRGGFAVLPAGQAEAAEALGLGRSTTFFRVLSPQAFTTAMPSMTTYLLSLVKDSSIASTIGVMDMVFMSNQFARQNPQVAGYVPFLVAAGVYLVVSVPIAIAARRLDTRLRAGA</sequence>
<keyword evidence="7 8" id="KW-0472">Membrane</keyword>
<dbReference type="Pfam" id="PF00528">
    <property type="entry name" value="BPD_transp_1"/>
    <property type="match status" value="1"/>
</dbReference>
<keyword evidence="4 8" id="KW-0812">Transmembrane</keyword>
<dbReference type="GO" id="GO:0006865">
    <property type="term" value="P:amino acid transport"/>
    <property type="evidence" value="ECO:0007669"/>
    <property type="project" value="UniProtKB-KW"/>
</dbReference>
<dbReference type="AlphaFoldDB" id="A0A7J5BU52"/>
<feature type="transmembrane region" description="Helical" evidence="8">
    <location>
        <begin position="6"/>
        <end position="34"/>
    </location>
</feature>
<evidence type="ECO:0000259" key="9">
    <source>
        <dbReference type="PROSITE" id="PS50928"/>
    </source>
</evidence>
<evidence type="ECO:0000313" key="11">
    <source>
        <dbReference type="Proteomes" id="UP000467240"/>
    </source>
</evidence>
<comment type="subcellular location">
    <subcellularLocation>
        <location evidence="1 8">Cell membrane</location>
        <topology evidence="1 8">Multi-pass membrane protein</topology>
    </subcellularLocation>
</comment>
<evidence type="ECO:0000256" key="1">
    <source>
        <dbReference type="ARBA" id="ARBA00004651"/>
    </source>
</evidence>
<evidence type="ECO:0000256" key="3">
    <source>
        <dbReference type="ARBA" id="ARBA00022475"/>
    </source>
</evidence>
<dbReference type="InterPro" id="IPR000515">
    <property type="entry name" value="MetI-like"/>
</dbReference>
<evidence type="ECO:0000256" key="7">
    <source>
        <dbReference type="ARBA" id="ARBA00023136"/>
    </source>
</evidence>
<proteinExistence type="inferred from homology"/>
<dbReference type="Proteomes" id="UP000467240">
    <property type="component" value="Unassembled WGS sequence"/>
</dbReference>
<reference evidence="10 11" key="1">
    <citation type="submission" date="2019-09" db="EMBL/GenBank/DDBJ databases">
        <title>Phylogeny of genus Pseudoclavibacter and closely related genus.</title>
        <authorList>
            <person name="Li Y."/>
        </authorList>
    </citation>
    <scope>NUCLEOTIDE SEQUENCE [LARGE SCALE GENOMIC DNA]</scope>
    <source>
        <strain evidence="10 11">DSM 23821</strain>
    </source>
</reference>
<dbReference type="PROSITE" id="PS50928">
    <property type="entry name" value="ABC_TM1"/>
    <property type="match status" value="1"/>
</dbReference>
<dbReference type="Gene3D" id="1.10.3720.10">
    <property type="entry name" value="MetI-like"/>
    <property type="match status" value="1"/>
</dbReference>
<feature type="transmembrane region" description="Helical" evidence="8">
    <location>
        <begin position="46"/>
        <end position="70"/>
    </location>
</feature>
<keyword evidence="6 8" id="KW-1133">Transmembrane helix</keyword>
<organism evidence="10 11">
    <name type="scientific">Pseudoclavibacter chungangensis</name>
    <dbReference type="NCBI Taxonomy" id="587635"/>
    <lineage>
        <taxon>Bacteria</taxon>
        <taxon>Bacillati</taxon>
        <taxon>Actinomycetota</taxon>
        <taxon>Actinomycetes</taxon>
        <taxon>Micrococcales</taxon>
        <taxon>Microbacteriaceae</taxon>
        <taxon>Pseudoclavibacter</taxon>
    </lineage>
</organism>
<keyword evidence="5" id="KW-0029">Amino-acid transport</keyword>
<evidence type="ECO:0000256" key="8">
    <source>
        <dbReference type="RuleBase" id="RU363032"/>
    </source>
</evidence>
<keyword evidence="2 8" id="KW-0813">Transport</keyword>
<dbReference type="GO" id="GO:0022857">
    <property type="term" value="F:transmembrane transporter activity"/>
    <property type="evidence" value="ECO:0007669"/>
    <property type="project" value="InterPro"/>
</dbReference>
<accession>A0A7J5BU52</accession>
<evidence type="ECO:0000256" key="5">
    <source>
        <dbReference type="ARBA" id="ARBA00022970"/>
    </source>
</evidence>
<feature type="domain" description="ABC transmembrane type-1" evidence="9">
    <location>
        <begin position="11"/>
        <end position="201"/>
    </location>
</feature>
<keyword evidence="3" id="KW-1003">Cell membrane</keyword>
<evidence type="ECO:0000256" key="2">
    <source>
        <dbReference type="ARBA" id="ARBA00022448"/>
    </source>
</evidence>
<keyword evidence="11" id="KW-1185">Reference proteome</keyword>
<dbReference type="GO" id="GO:0043190">
    <property type="term" value="C:ATP-binding cassette (ABC) transporter complex"/>
    <property type="evidence" value="ECO:0007669"/>
    <property type="project" value="InterPro"/>
</dbReference>